<proteinExistence type="predicted"/>
<feature type="compositionally biased region" description="Basic and acidic residues" evidence="1">
    <location>
        <begin position="147"/>
        <end position="158"/>
    </location>
</feature>
<dbReference type="AlphaFoldDB" id="A0A1W6NYI6"/>
<dbReference type="EMBL" id="CP019937">
    <property type="protein sequence ID" value="ARO14160.1"/>
    <property type="molecule type" value="Genomic_DNA"/>
</dbReference>
<accession>A0A1W6NYI6</accession>
<evidence type="ECO:0000256" key="1">
    <source>
        <dbReference type="SAM" id="MobiDB-lite"/>
    </source>
</evidence>
<dbReference type="RefSeq" id="WP_085787236.1">
    <property type="nucleotide sequence ID" value="NZ_CP019937.1"/>
</dbReference>
<evidence type="ECO:0000256" key="2">
    <source>
        <dbReference type="SAM" id="Phobius"/>
    </source>
</evidence>
<feature type="compositionally biased region" description="Pro residues" evidence="1">
    <location>
        <begin position="159"/>
        <end position="170"/>
    </location>
</feature>
<protein>
    <recommendedName>
        <fullName evidence="5">Integral membrane protein</fullName>
    </recommendedName>
</protein>
<keyword evidence="2" id="KW-0472">Membrane</keyword>
<feature type="transmembrane region" description="Helical" evidence="2">
    <location>
        <begin position="12"/>
        <end position="38"/>
    </location>
</feature>
<evidence type="ECO:0000313" key="3">
    <source>
        <dbReference type="EMBL" id="ARO14160.1"/>
    </source>
</evidence>
<feature type="region of interest" description="Disordered" evidence="1">
    <location>
        <begin position="147"/>
        <end position="170"/>
    </location>
</feature>
<dbReference type="KEGG" id="kro:BVG79_00808"/>
<keyword evidence="2" id="KW-0812">Transmembrane</keyword>
<gene>
    <name evidence="3" type="ORF">BVG79_00808</name>
</gene>
<dbReference type="STRING" id="92947.BVG79_00808"/>
<organism evidence="3 4">
    <name type="scientific">Ketogulonicigenium robustum</name>
    <dbReference type="NCBI Taxonomy" id="92947"/>
    <lineage>
        <taxon>Bacteria</taxon>
        <taxon>Pseudomonadati</taxon>
        <taxon>Pseudomonadota</taxon>
        <taxon>Alphaproteobacteria</taxon>
        <taxon>Rhodobacterales</taxon>
        <taxon>Roseobacteraceae</taxon>
        <taxon>Ketogulonicigenium</taxon>
    </lineage>
</organism>
<keyword evidence="2" id="KW-1133">Transmembrane helix</keyword>
<dbReference type="Proteomes" id="UP000242447">
    <property type="component" value="Chromosome"/>
</dbReference>
<dbReference type="InterPro" id="IPR025961">
    <property type="entry name" value="Metal_resist"/>
</dbReference>
<reference evidence="3 4" key="1">
    <citation type="submission" date="2017-02" db="EMBL/GenBank/DDBJ databases">
        <title>Ketogulonicigenium robustum SPU B003 Genome sequencing and assembly.</title>
        <authorList>
            <person name="Li Y."/>
            <person name="Liu L."/>
            <person name="Wang C."/>
            <person name="Zhang M."/>
            <person name="Zhang T."/>
            <person name="Zhang Y."/>
        </authorList>
    </citation>
    <scope>NUCLEOTIDE SEQUENCE [LARGE SCALE GENOMIC DNA]</scope>
    <source>
        <strain evidence="3 4">SPU_B003</strain>
    </source>
</reference>
<evidence type="ECO:0008006" key="5">
    <source>
        <dbReference type="Google" id="ProtNLM"/>
    </source>
</evidence>
<sequence length="170" mass="18481">MAADTIAKGRRLRWVLFGSLTLNVLLGGVGVGAALGLLQRQHAGGPPPMMQMMSVGPLSRALSDEDRAAVMDQLRSSADGHVSGWRNMRRDSAEMLQALRAPTFDPTVFEVIFARQNESDIVLQGALQHALIGRLTAMSQADRTAFADRLQEAFDRPPRPAGPPRGPDRR</sequence>
<name>A0A1W6NYI6_9RHOB</name>
<dbReference type="Pfam" id="PF13801">
    <property type="entry name" value="Metal_resist"/>
    <property type="match status" value="1"/>
</dbReference>
<evidence type="ECO:0000313" key="4">
    <source>
        <dbReference type="Proteomes" id="UP000242447"/>
    </source>
</evidence>
<keyword evidence="4" id="KW-1185">Reference proteome</keyword>